<protein>
    <submittedName>
        <fullName evidence="2">13107_t:CDS:1</fullName>
    </submittedName>
</protein>
<dbReference type="Proteomes" id="UP001153678">
    <property type="component" value="Unassembled WGS sequence"/>
</dbReference>
<comment type="caution">
    <text evidence="2">The sequence shown here is derived from an EMBL/GenBank/DDBJ whole genome shotgun (WGS) entry which is preliminary data.</text>
</comment>
<feature type="region of interest" description="Disordered" evidence="1">
    <location>
        <begin position="1"/>
        <end position="29"/>
    </location>
</feature>
<dbReference type="EMBL" id="CAMKVN010003333">
    <property type="protein sequence ID" value="CAI2184442.1"/>
    <property type="molecule type" value="Genomic_DNA"/>
</dbReference>
<sequence length="75" mass="8275">MSGQREVMASPNGQREVMASPKNIYQGKHSPPIEWTARVTSAKPADQLLLPIEWSNTAVDSTKQLITSPPNEWTA</sequence>
<evidence type="ECO:0000313" key="3">
    <source>
        <dbReference type="Proteomes" id="UP001153678"/>
    </source>
</evidence>
<dbReference type="AlphaFoldDB" id="A0A9W4SX02"/>
<keyword evidence="3" id="KW-1185">Reference proteome</keyword>
<organism evidence="2 3">
    <name type="scientific">Funneliformis geosporum</name>
    <dbReference type="NCBI Taxonomy" id="1117311"/>
    <lineage>
        <taxon>Eukaryota</taxon>
        <taxon>Fungi</taxon>
        <taxon>Fungi incertae sedis</taxon>
        <taxon>Mucoromycota</taxon>
        <taxon>Glomeromycotina</taxon>
        <taxon>Glomeromycetes</taxon>
        <taxon>Glomerales</taxon>
        <taxon>Glomeraceae</taxon>
        <taxon>Funneliformis</taxon>
    </lineage>
</organism>
<gene>
    <name evidence="2" type="ORF">FWILDA_LOCUS11579</name>
</gene>
<evidence type="ECO:0000313" key="2">
    <source>
        <dbReference type="EMBL" id="CAI2184442.1"/>
    </source>
</evidence>
<proteinExistence type="predicted"/>
<evidence type="ECO:0000256" key="1">
    <source>
        <dbReference type="SAM" id="MobiDB-lite"/>
    </source>
</evidence>
<reference evidence="2" key="1">
    <citation type="submission" date="2022-08" db="EMBL/GenBank/DDBJ databases">
        <authorList>
            <person name="Kallberg Y."/>
            <person name="Tangrot J."/>
            <person name="Rosling A."/>
        </authorList>
    </citation>
    <scope>NUCLEOTIDE SEQUENCE</scope>
    <source>
        <strain evidence="2">Wild A</strain>
    </source>
</reference>
<accession>A0A9W4SX02</accession>
<name>A0A9W4SX02_9GLOM</name>